<accession>A0A2P8FI44</accession>
<dbReference type="PROSITE" id="PS01124">
    <property type="entry name" value="HTH_ARAC_FAMILY_2"/>
    <property type="match status" value="1"/>
</dbReference>
<dbReference type="AlphaFoldDB" id="A0A2P8FI44"/>
<evidence type="ECO:0000313" key="6">
    <source>
        <dbReference type="Proteomes" id="UP000240418"/>
    </source>
</evidence>
<dbReference type="InterPro" id="IPR009057">
    <property type="entry name" value="Homeodomain-like_sf"/>
</dbReference>
<keyword evidence="2 5" id="KW-0238">DNA-binding</keyword>
<dbReference type="SUPFAM" id="SSF46689">
    <property type="entry name" value="Homeodomain-like"/>
    <property type="match status" value="1"/>
</dbReference>
<evidence type="ECO:0000313" key="5">
    <source>
        <dbReference type="EMBL" id="PSL21380.1"/>
    </source>
</evidence>
<dbReference type="GO" id="GO:0003700">
    <property type="term" value="F:DNA-binding transcription factor activity"/>
    <property type="evidence" value="ECO:0007669"/>
    <property type="project" value="InterPro"/>
</dbReference>
<dbReference type="SMART" id="SM00342">
    <property type="entry name" value="HTH_ARAC"/>
    <property type="match status" value="1"/>
</dbReference>
<comment type="caution">
    <text evidence="5">The sequence shown here is derived from an EMBL/GenBank/DDBJ whole genome shotgun (WGS) entry which is preliminary data.</text>
</comment>
<dbReference type="EMBL" id="PYGJ01000002">
    <property type="protein sequence ID" value="PSL21380.1"/>
    <property type="molecule type" value="Genomic_DNA"/>
</dbReference>
<dbReference type="InterPro" id="IPR032687">
    <property type="entry name" value="AraC-type_N"/>
</dbReference>
<evidence type="ECO:0000259" key="4">
    <source>
        <dbReference type="PROSITE" id="PS01124"/>
    </source>
</evidence>
<evidence type="ECO:0000256" key="1">
    <source>
        <dbReference type="ARBA" id="ARBA00023015"/>
    </source>
</evidence>
<keyword evidence="6" id="KW-1185">Reference proteome</keyword>
<dbReference type="Proteomes" id="UP000240418">
    <property type="component" value="Unassembled WGS sequence"/>
</dbReference>
<proteinExistence type="predicted"/>
<reference evidence="5 6" key="1">
    <citation type="submission" date="2018-03" db="EMBL/GenBank/DDBJ databases">
        <title>Genomic Encyclopedia of Archaeal and Bacterial Type Strains, Phase II (KMG-II): from individual species to whole genera.</title>
        <authorList>
            <person name="Goeker M."/>
        </authorList>
    </citation>
    <scope>NUCLEOTIDE SEQUENCE [LARGE SCALE GENOMIC DNA]</scope>
    <source>
        <strain evidence="5 6">DSM 100673</strain>
    </source>
</reference>
<keyword evidence="3" id="KW-0804">Transcription</keyword>
<dbReference type="Gene3D" id="1.10.10.60">
    <property type="entry name" value="Homeodomain-like"/>
    <property type="match status" value="1"/>
</dbReference>
<feature type="domain" description="HTH araC/xylS-type" evidence="4">
    <location>
        <begin position="248"/>
        <end position="329"/>
    </location>
</feature>
<name>A0A2P8FI44_9RHOB</name>
<protein>
    <submittedName>
        <fullName evidence="5">AraC-like DNA-binding protein</fullName>
    </submittedName>
</protein>
<evidence type="ECO:0000256" key="3">
    <source>
        <dbReference type="ARBA" id="ARBA00023163"/>
    </source>
</evidence>
<dbReference type="PANTHER" id="PTHR47894:SF4">
    <property type="entry name" value="HTH-TYPE TRANSCRIPTIONAL REGULATOR GADX"/>
    <property type="match status" value="1"/>
</dbReference>
<dbReference type="GO" id="GO:0005829">
    <property type="term" value="C:cytosol"/>
    <property type="evidence" value="ECO:0007669"/>
    <property type="project" value="TreeGrafter"/>
</dbReference>
<dbReference type="OrthoDB" id="9805730at2"/>
<dbReference type="Pfam" id="PF12833">
    <property type="entry name" value="HTH_18"/>
    <property type="match status" value="1"/>
</dbReference>
<keyword evidence="1" id="KW-0805">Transcription regulation</keyword>
<dbReference type="InterPro" id="IPR018060">
    <property type="entry name" value="HTH_AraC"/>
</dbReference>
<dbReference type="Pfam" id="PF12625">
    <property type="entry name" value="Arabinose_bd"/>
    <property type="match status" value="1"/>
</dbReference>
<dbReference type="PANTHER" id="PTHR47894">
    <property type="entry name" value="HTH-TYPE TRANSCRIPTIONAL REGULATOR GADX"/>
    <property type="match status" value="1"/>
</dbReference>
<organism evidence="5 6">
    <name type="scientific">Shimia abyssi</name>
    <dbReference type="NCBI Taxonomy" id="1662395"/>
    <lineage>
        <taxon>Bacteria</taxon>
        <taxon>Pseudomonadati</taxon>
        <taxon>Pseudomonadota</taxon>
        <taxon>Alphaproteobacteria</taxon>
        <taxon>Rhodobacterales</taxon>
        <taxon>Roseobacteraceae</taxon>
    </lineage>
</organism>
<gene>
    <name evidence="5" type="ORF">CLV88_102500</name>
</gene>
<evidence type="ECO:0000256" key="2">
    <source>
        <dbReference type="ARBA" id="ARBA00023125"/>
    </source>
</evidence>
<dbReference type="GO" id="GO:0000976">
    <property type="term" value="F:transcription cis-regulatory region binding"/>
    <property type="evidence" value="ECO:0007669"/>
    <property type="project" value="TreeGrafter"/>
</dbReference>
<sequence>MSKPQTDQLTLPVMQSKFLSEVIERACKSGADRNSVLKGCLLRPSLFDGTSQPIPSACVYLASTKAAEQSGNPYLCAEIAREYDWSTGFVAPATLSDMPSLGDLLVAWLQFVDAVQVSMHYQLIVEAERAYLVGRRFLKAPQPPGQADAWDVVSWSEMLKARLGAVWDQNHVGISVFDPQAIPNDLVPSSNVEQGDAWGLSMSFPSAWLMQQSPFPRNSAPDNAAALQEPLDLVALFRVFDYLGWPGLDGLATFVGVHPKALQRYLAKQGTNGAELIDRAKMHLAELWLREDTRSITEIGRALGYKNASAFTRACHRWFKSSPVRLRWRYTCD</sequence>